<evidence type="ECO:0000259" key="7">
    <source>
        <dbReference type="PROSITE" id="PS50240"/>
    </source>
</evidence>
<evidence type="ECO:0000313" key="9">
    <source>
        <dbReference type="RefSeq" id="XP_004441438.1"/>
    </source>
</evidence>
<evidence type="ECO:0000313" key="8">
    <source>
        <dbReference type="Proteomes" id="UP000694910"/>
    </source>
</evidence>
<sequence length="264" mass="28412">MEAPSSLLLLLLLPALGSLRAGGNASETRIIGGREAAPHSRPYMVSLQQAGTHLCGGVLVHPKWVLTAAHCLIQPMARLRLVLGLHALGQPGLTGRIRTVVRHPDYQPPPHLRNDLALLQLDGKVRRSKTIQPLALPRGRHVVAAGAQCSLAGWGLTQQGGHLARALRELDLRVLDARMCNNSRFWDGNVTPWMLCLQAPAKDQAPCKGDSGGPVVCKGRVAGILSFSSKACTDVFKPPVATAVAPYMPWIRKVLSRHRSPPQA</sequence>
<name>A0ABM0I6J0_CERSS</name>
<dbReference type="PANTHER" id="PTHR24271:SF51">
    <property type="entry name" value="GRANZYME M"/>
    <property type="match status" value="1"/>
</dbReference>
<gene>
    <name evidence="9" type="primary">LOC101393424</name>
</gene>
<dbReference type="GeneID" id="101393424"/>
<dbReference type="InterPro" id="IPR043504">
    <property type="entry name" value="Peptidase_S1_PA_chymotrypsin"/>
</dbReference>
<dbReference type="InterPro" id="IPR033116">
    <property type="entry name" value="TRYPSIN_SER"/>
</dbReference>
<dbReference type="PROSITE" id="PS00134">
    <property type="entry name" value="TRYPSIN_HIS"/>
    <property type="match status" value="1"/>
</dbReference>
<reference evidence="9" key="1">
    <citation type="submission" date="2025-08" db="UniProtKB">
        <authorList>
            <consortium name="RefSeq"/>
        </authorList>
    </citation>
    <scope>IDENTIFICATION</scope>
</reference>
<dbReference type="SMART" id="SM00020">
    <property type="entry name" value="Tryp_SPc"/>
    <property type="match status" value="1"/>
</dbReference>
<protein>
    <submittedName>
        <fullName evidence="9">Granzyme M</fullName>
    </submittedName>
</protein>
<dbReference type="InterPro" id="IPR009003">
    <property type="entry name" value="Peptidase_S1_PA"/>
</dbReference>
<feature type="domain" description="Peptidase S1" evidence="7">
    <location>
        <begin position="30"/>
        <end position="256"/>
    </location>
</feature>
<keyword evidence="1 5" id="KW-0645">Protease</keyword>
<organism evidence="8 9">
    <name type="scientific">Ceratotherium simum simum</name>
    <name type="common">Southern white rhinoceros</name>
    <dbReference type="NCBI Taxonomy" id="73337"/>
    <lineage>
        <taxon>Eukaryota</taxon>
        <taxon>Metazoa</taxon>
        <taxon>Chordata</taxon>
        <taxon>Craniata</taxon>
        <taxon>Vertebrata</taxon>
        <taxon>Euteleostomi</taxon>
        <taxon>Mammalia</taxon>
        <taxon>Eutheria</taxon>
        <taxon>Laurasiatheria</taxon>
        <taxon>Perissodactyla</taxon>
        <taxon>Rhinocerotidae</taxon>
        <taxon>Ceratotherium</taxon>
    </lineage>
</organism>
<keyword evidence="6" id="KW-0732">Signal</keyword>
<dbReference type="InterPro" id="IPR001254">
    <property type="entry name" value="Trypsin_dom"/>
</dbReference>
<dbReference type="CDD" id="cd00190">
    <property type="entry name" value="Tryp_SPc"/>
    <property type="match status" value="1"/>
</dbReference>
<feature type="chain" id="PRO_5045900141" evidence="6">
    <location>
        <begin position="26"/>
        <end position="264"/>
    </location>
</feature>
<evidence type="ECO:0000256" key="3">
    <source>
        <dbReference type="ARBA" id="ARBA00022825"/>
    </source>
</evidence>
<proteinExistence type="predicted"/>
<evidence type="ECO:0000256" key="2">
    <source>
        <dbReference type="ARBA" id="ARBA00022801"/>
    </source>
</evidence>
<keyword evidence="8" id="KW-1185">Reference proteome</keyword>
<evidence type="ECO:0000256" key="5">
    <source>
        <dbReference type="RuleBase" id="RU363034"/>
    </source>
</evidence>
<dbReference type="Proteomes" id="UP000694910">
    <property type="component" value="Unplaced"/>
</dbReference>
<accession>A0ABM0I6J0</accession>
<dbReference type="RefSeq" id="XP_004441438.1">
    <property type="nucleotide sequence ID" value="XM_004441381.2"/>
</dbReference>
<dbReference type="PROSITE" id="PS50240">
    <property type="entry name" value="TRYPSIN_DOM"/>
    <property type="match status" value="1"/>
</dbReference>
<dbReference type="PROSITE" id="PS00135">
    <property type="entry name" value="TRYPSIN_SER"/>
    <property type="match status" value="1"/>
</dbReference>
<dbReference type="InterPro" id="IPR018114">
    <property type="entry name" value="TRYPSIN_HIS"/>
</dbReference>
<dbReference type="InterPro" id="IPR001314">
    <property type="entry name" value="Peptidase_S1A"/>
</dbReference>
<dbReference type="SUPFAM" id="SSF50494">
    <property type="entry name" value="Trypsin-like serine proteases"/>
    <property type="match status" value="1"/>
</dbReference>
<dbReference type="Pfam" id="PF00089">
    <property type="entry name" value="Trypsin"/>
    <property type="match status" value="1"/>
</dbReference>
<dbReference type="PANTHER" id="PTHR24271">
    <property type="entry name" value="KALLIKREIN-RELATED"/>
    <property type="match status" value="1"/>
</dbReference>
<dbReference type="Gene3D" id="2.40.10.10">
    <property type="entry name" value="Trypsin-like serine proteases"/>
    <property type="match status" value="2"/>
</dbReference>
<keyword evidence="2 5" id="KW-0378">Hydrolase</keyword>
<keyword evidence="3 5" id="KW-0720">Serine protease</keyword>
<evidence type="ECO:0000256" key="6">
    <source>
        <dbReference type="SAM" id="SignalP"/>
    </source>
</evidence>
<feature type="signal peptide" evidence="6">
    <location>
        <begin position="1"/>
        <end position="25"/>
    </location>
</feature>
<evidence type="ECO:0000256" key="1">
    <source>
        <dbReference type="ARBA" id="ARBA00022670"/>
    </source>
</evidence>
<keyword evidence="4" id="KW-1015">Disulfide bond</keyword>
<evidence type="ECO:0000256" key="4">
    <source>
        <dbReference type="ARBA" id="ARBA00023157"/>
    </source>
</evidence>
<dbReference type="PRINTS" id="PR00722">
    <property type="entry name" value="CHYMOTRYPSIN"/>
</dbReference>